<reference evidence="2 3" key="1">
    <citation type="journal article" date="2020" name="IScience">
        <title>Genome Sequencing of the Endangered Kingdonia uniflora (Circaeasteraceae, Ranunculales) Reveals Potential Mechanisms of Evolutionary Specialization.</title>
        <authorList>
            <person name="Sun Y."/>
            <person name="Deng T."/>
            <person name="Zhang A."/>
            <person name="Moore M.J."/>
            <person name="Landis J.B."/>
            <person name="Lin N."/>
            <person name="Zhang H."/>
            <person name="Zhang X."/>
            <person name="Huang J."/>
            <person name="Zhang X."/>
            <person name="Sun H."/>
            <person name="Wang H."/>
        </authorList>
    </citation>
    <scope>NUCLEOTIDE SEQUENCE [LARGE SCALE GENOMIC DNA]</scope>
    <source>
        <strain evidence="2">TB1705</strain>
        <tissue evidence="2">Leaf</tissue>
    </source>
</reference>
<dbReference type="AlphaFoldDB" id="A0A7J7M5G3"/>
<name>A0A7J7M5G3_9MAGN</name>
<sequence>GGPGIIQPSVPEIVAEISRRASKGKDKVTEEASIVQLMKTTLCKRPREEVTDDVDEARRKAELEEQA</sequence>
<feature type="compositionally biased region" description="Basic and acidic residues" evidence="1">
    <location>
        <begin position="56"/>
        <end position="67"/>
    </location>
</feature>
<keyword evidence="3" id="KW-1185">Reference proteome</keyword>
<organism evidence="2 3">
    <name type="scientific">Kingdonia uniflora</name>
    <dbReference type="NCBI Taxonomy" id="39325"/>
    <lineage>
        <taxon>Eukaryota</taxon>
        <taxon>Viridiplantae</taxon>
        <taxon>Streptophyta</taxon>
        <taxon>Embryophyta</taxon>
        <taxon>Tracheophyta</taxon>
        <taxon>Spermatophyta</taxon>
        <taxon>Magnoliopsida</taxon>
        <taxon>Ranunculales</taxon>
        <taxon>Circaeasteraceae</taxon>
        <taxon>Kingdonia</taxon>
    </lineage>
</organism>
<proteinExistence type="predicted"/>
<dbReference type="EMBL" id="JACGCM010001770">
    <property type="protein sequence ID" value="KAF6150008.1"/>
    <property type="molecule type" value="Genomic_DNA"/>
</dbReference>
<evidence type="ECO:0000256" key="1">
    <source>
        <dbReference type="SAM" id="MobiDB-lite"/>
    </source>
</evidence>
<feature type="region of interest" description="Disordered" evidence="1">
    <location>
        <begin position="46"/>
        <end position="67"/>
    </location>
</feature>
<evidence type="ECO:0000313" key="2">
    <source>
        <dbReference type="EMBL" id="KAF6150008.1"/>
    </source>
</evidence>
<evidence type="ECO:0000313" key="3">
    <source>
        <dbReference type="Proteomes" id="UP000541444"/>
    </source>
</evidence>
<accession>A0A7J7M5G3</accession>
<comment type="caution">
    <text evidence="2">The sequence shown here is derived from an EMBL/GenBank/DDBJ whole genome shotgun (WGS) entry which is preliminary data.</text>
</comment>
<protein>
    <submittedName>
        <fullName evidence="2">Uncharacterized protein</fullName>
    </submittedName>
</protein>
<feature type="non-terminal residue" evidence="2">
    <location>
        <position position="1"/>
    </location>
</feature>
<dbReference type="Proteomes" id="UP000541444">
    <property type="component" value="Unassembled WGS sequence"/>
</dbReference>
<gene>
    <name evidence="2" type="ORF">GIB67_005860</name>
</gene>